<dbReference type="InterPro" id="IPR008538">
    <property type="entry name" value="Uma2"/>
</dbReference>
<keyword evidence="2" id="KW-0540">Nuclease</keyword>
<evidence type="ECO:0000259" key="1">
    <source>
        <dbReference type="Pfam" id="PF05685"/>
    </source>
</evidence>
<name>A0A5B8NJR9_9CHRO</name>
<dbReference type="InterPro" id="IPR012296">
    <property type="entry name" value="Nuclease_put_TT1808"/>
</dbReference>
<dbReference type="Gene3D" id="3.90.1570.10">
    <property type="entry name" value="tt1808, chain A"/>
    <property type="match status" value="1"/>
</dbReference>
<dbReference type="PANTHER" id="PTHR34107">
    <property type="entry name" value="SLL0198 PROTEIN-RELATED"/>
    <property type="match status" value="1"/>
</dbReference>
<dbReference type="Proteomes" id="UP000318453">
    <property type="component" value="Chromosome"/>
</dbReference>
<dbReference type="CDD" id="cd06260">
    <property type="entry name" value="DUF820-like"/>
    <property type="match status" value="1"/>
</dbReference>
<gene>
    <name evidence="2" type="ORF">FRE64_04005</name>
</gene>
<dbReference type="OrthoDB" id="517930at2"/>
<dbReference type="GO" id="GO:0004519">
    <property type="term" value="F:endonuclease activity"/>
    <property type="evidence" value="ECO:0007669"/>
    <property type="project" value="UniProtKB-KW"/>
</dbReference>
<dbReference type="Pfam" id="PF05685">
    <property type="entry name" value="Uma2"/>
    <property type="match status" value="1"/>
</dbReference>
<keyword evidence="3" id="KW-1185">Reference proteome</keyword>
<dbReference type="KEGG" id="enn:FRE64_04005"/>
<dbReference type="RefSeq" id="WP_146294774.1">
    <property type="nucleotide sequence ID" value="NZ_CP042326.1"/>
</dbReference>
<dbReference type="SUPFAM" id="SSF52980">
    <property type="entry name" value="Restriction endonuclease-like"/>
    <property type="match status" value="1"/>
</dbReference>
<proteinExistence type="predicted"/>
<organism evidence="2 3">
    <name type="scientific">Euhalothece natronophila Z-M001</name>
    <dbReference type="NCBI Taxonomy" id="522448"/>
    <lineage>
        <taxon>Bacteria</taxon>
        <taxon>Bacillati</taxon>
        <taxon>Cyanobacteriota</taxon>
        <taxon>Cyanophyceae</taxon>
        <taxon>Oscillatoriophycideae</taxon>
        <taxon>Chroococcales</taxon>
        <taxon>Halothecacae</taxon>
        <taxon>Halothece cluster</taxon>
        <taxon>Euhalothece</taxon>
    </lineage>
</organism>
<evidence type="ECO:0000313" key="2">
    <source>
        <dbReference type="EMBL" id="QDZ39168.1"/>
    </source>
</evidence>
<dbReference type="PANTHER" id="PTHR34107:SF5">
    <property type="entry name" value="SLL1355 PROTEIN"/>
    <property type="match status" value="1"/>
</dbReference>
<accession>A0A5B8NJR9</accession>
<evidence type="ECO:0000313" key="3">
    <source>
        <dbReference type="Proteomes" id="UP000318453"/>
    </source>
</evidence>
<protein>
    <submittedName>
        <fullName evidence="2">Uma2 family endonuclease</fullName>
    </submittedName>
</protein>
<dbReference type="InterPro" id="IPR011335">
    <property type="entry name" value="Restrct_endonuc-II-like"/>
</dbReference>
<feature type="domain" description="Putative restriction endonuclease" evidence="1">
    <location>
        <begin position="13"/>
        <end position="177"/>
    </location>
</feature>
<keyword evidence="2" id="KW-0378">Hydrolase</keyword>
<sequence>MSLLQSSSQFSLQDFLQFPEISPPREYFNGKIYQKPRMRGRQERVLNRLFVAINQTGKKQKTAYAFTNLRCTFGNQYSLVPDIAVFNWNNLPVDSQGNLKLNQELIPNWVIEFLSPEENSTHALSNILTCLQQGSQLGWLIDAQEKRVISFPKGEQPTMHQGDQPLPILRGLKTLQLSPCDLFPSSSSIR</sequence>
<dbReference type="EMBL" id="CP042326">
    <property type="protein sequence ID" value="QDZ39168.1"/>
    <property type="molecule type" value="Genomic_DNA"/>
</dbReference>
<dbReference type="AlphaFoldDB" id="A0A5B8NJR9"/>
<keyword evidence="2" id="KW-0255">Endonuclease</keyword>
<reference evidence="2" key="1">
    <citation type="submission" date="2019-08" db="EMBL/GenBank/DDBJ databases">
        <title>Carotenoids and Carotenoid Binding Proteins in the Halophilic Cyanobacterium Euhalothece sp. ZM00.</title>
        <authorList>
            <person name="Cho S.M."/>
            <person name="Song J.Y."/>
            <person name="Park Y.-I."/>
        </authorList>
    </citation>
    <scope>NUCLEOTIDE SEQUENCE [LARGE SCALE GENOMIC DNA]</scope>
    <source>
        <strain evidence="2">Z-M001</strain>
    </source>
</reference>